<feature type="domain" description="Glycoside hydrolase family 19 catalytic" evidence="7">
    <location>
        <begin position="454"/>
        <end position="544"/>
    </location>
</feature>
<dbReference type="OMA" id="LTWPANY"/>
<dbReference type="CDD" id="cd00325">
    <property type="entry name" value="chitinase_GH19"/>
    <property type="match status" value="1"/>
</dbReference>
<gene>
    <name evidence="8" type="ordered locus">ECU09_1320</name>
</gene>
<dbReference type="InterPro" id="IPR000726">
    <property type="entry name" value="Glyco_hydro_19_cat"/>
</dbReference>
<feature type="compositionally biased region" description="Low complexity" evidence="5">
    <location>
        <begin position="191"/>
        <end position="203"/>
    </location>
</feature>
<evidence type="ECO:0000256" key="6">
    <source>
        <dbReference type="SAM" id="SignalP"/>
    </source>
</evidence>
<dbReference type="EMBL" id="AL590451">
    <property type="protein sequence ID" value="CAD27103.1"/>
    <property type="molecule type" value="Genomic_DNA"/>
</dbReference>
<name>Q8STP5_ENCCU</name>
<feature type="region of interest" description="Disordered" evidence="5">
    <location>
        <begin position="57"/>
        <end position="407"/>
    </location>
</feature>
<evidence type="ECO:0000256" key="5">
    <source>
        <dbReference type="SAM" id="MobiDB-lite"/>
    </source>
</evidence>
<proteinExistence type="predicted"/>
<dbReference type="PANTHER" id="PTHR22595:SF197">
    <property type="entry name" value="CHITINASE FAMILY PROTEIN"/>
    <property type="match status" value="1"/>
</dbReference>
<accession>Q8STP5</accession>
<dbReference type="InterPro" id="IPR023346">
    <property type="entry name" value="Lysozyme-like_dom_sf"/>
</dbReference>
<feature type="compositionally biased region" description="Basic and acidic residues" evidence="5">
    <location>
        <begin position="149"/>
        <end position="169"/>
    </location>
</feature>
<keyword evidence="1" id="KW-0378">Hydrolase</keyword>
<dbReference type="RefSeq" id="NP_001402384.1">
    <property type="nucleotide sequence ID" value="NM_001415444.1"/>
</dbReference>
<feature type="compositionally biased region" description="Low complexity" evidence="5">
    <location>
        <begin position="225"/>
        <end position="239"/>
    </location>
</feature>
<feature type="compositionally biased region" description="Basic and acidic residues" evidence="5">
    <location>
        <begin position="97"/>
        <end position="107"/>
    </location>
</feature>
<dbReference type="OrthoDB" id="5985073at2759"/>
<feature type="compositionally biased region" description="Acidic residues" evidence="5">
    <location>
        <begin position="85"/>
        <end position="96"/>
    </location>
</feature>
<dbReference type="GO" id="GO:0004568">
    <property type="term" value="F:chitinase activity"/>
    <property type="evidence" value="ECO:0007669"/>
    <property type="project" value="InterPro"/>
</dbReference>
<evidence type="ECO:0000313" key="8">
    <source>
        <dbReference type="EMBL" id="CAD27103.1"/>
    </source>
</evidence>
<dbReference type="KEGG" id="ecu:ECU09_1320"/>
<dbReference type="GeneID" id="860469"/>
<feature type="signal peptide" evidence="6">
    <location>
        <begin position="1"/>
        <end position="18"/>
    </location>
</feature>
<keyword evidence="9" id="KW-1185">Reference proteome</keyword>
<dbReference type="AlphaFoldDB" id="Q8STP5"/>
<feature type="compositionally biased region" description="Low complexity" evidence="5">
    <location>
        <begin position="260"/>
        <end position="295"/>
    </location>
</feature>
<dbReference type="GO" id="GO:0016998">
    <property type="term" value="P:cell wall macromolecule catabolic process"/>
    <property type="evidence" value="ECO:0007669"/>
    <property type="project" value="InterPro"/>
</dbReference>
<evidence type="ECO:0000256" key="3">
    <source>
        <dbReference type="ARBA" id="ARBA00023295"/>
    </source>
</evidence>
<organism evidence="8 9">
    <name type="scientific">Encephalitozoon cuniculi (strain GB-M1)</name>
    <name type="common">Microsporidian parasite</name>
    <dbReference type="NCBI Taxonomy" id="284813"/>
    <lineage>
        <taxon>Eukaryota</taxon>
        <taxon>Fungi</taxon>
        <taxon>Fungi incertae sedis</taxon>
        <taxon>Microsporidia</taxon>
        <taxon>Unikaryonidae</taxon>
        <taxon>Encephalitozoon</taxon>
    </lineage>
</organism>
<dbReference type="HOGENOM" id="CLU_032939_0_0_1"/>
<evidence type="ECO:0000256" key="2">
    <source>
        <dbReference type="ARBA" id="ARBA00023277"/>
    </source>
</evidence>
<feature type="compositionally biased region" description="Basic and acidic residues" evidence="5">
    <location>
        <begin position="66"/>
        <end position="79"/>
    </location>
</feature>
<feature type="compositionally biased region" description="Low complexity" evidence="5">
    <location>
        <begin position="367"/>
        <end position="376"/>
    </location>
</feature>
<reference evidence="8 9" key="2">
    <citation type="journal article" date="2009" name="BMC Genomics">
        <title>Identification of transcriptional signals in Encephalitozoon cuniculi widespread among Microsporidia phylum: support for accurate structural genome annotation.</title>
        <authorList>
            <person name="Peyretaillade E."/>
            <person name="Goncalves O."/>
            <person name="Terrat S."/>
            <person name="Dugat-Bony E."/>
            <person name="Wincker P."/>
            <person name="Cornman R.S."/>
            <person name="Evans J.D."/>
            <person name="Delbac F."/>
            <person name="Peyret P."/>
        </authorList>
    </citation>
    <scope>NUCLEOTIDE SEQUENCE [LARGE SCALE GENOMIC DNA]</scope>
    <source>
        <strain evidence="8 9">GB-M1</strain>
    </source>
</reference>
<dbReference type="GO" id="GO:0006032">
    <property type="term" value="P:chitin catabolic process"/>
    <property type="evidence" value="ECO:0007669"/>
    <property type="project" value="InterPro"/>
</dbReference>
<feature type="compositionally biased region" description="Gly residues" evidence="5">
    <location>
        <begin position="351"/>
        <end position="366"/>
    </location>
</feature>
<feature type="compositionally biased region" description="Low complexity" evidence="5">
    <location>
        <begin position="305"/>
        <end position="320"/>
    </location>
</feature>
<feature type="compositionally biased region" description="Basic and acidic residues" evidence="5">
    <location>
        <begin position="130"/>
        <end position="142"/>
    </location>
</feature>
<feature type="compositionally biased region" description="Low complexity" evidence="5">
    <location>
        <begin position="338"/>
        <end position="350"/>
    </location>
</feature>
<keyword evidence="2" id="KW-0119">Carbohydrate metabolism</keyword>
<keyword evidence="3" id="KW-0326">Glycosidase</keyword>
<evidence type="ECO:0000313" key="9">
    <source>
        <dbReference type="Proteomes" id="UP000000819"/>
    </source>
</evidence>
<dbReference type="GO" id="GO:0000272">
    <property type="term" value="P:polysaccharide catabolic process"/>
    <property type="evidence" value="ECO:0007669"/>
    <property type="project" value="UniProtKB-KW"/>
</dbReference>
<keyword evidence="4" id="KW-0624">Polysaccharide degradation</keyword>
<dbReference type="Proteomes" id="UP000000819">
    <property type="component" value="Chromosome IX"/>
</dbReference>
<feature type="chain" id="PRO_5004314080" evidence="6">
    <location>
        <begin position="19"/>
        <end position="597"/>
    </location>
</feature>
<feature type="compositionally biased region" description="Gly residues" evidence="5">
    <location>
        <begin position="390"/>
        <end position="404"/>
    </location>
</feature>
<dbReference type="Gene3D" id="1.10.530.10">
    <property type="match status" value="1"/>
</dbReference>
<dbReference type="Pfam" id="PF00182">
    <property type="entry name" value="Glyco_hydro_19"/>
    <property type="match status" value="1"/>
</dbReference>
<evidence type="ECO:0000256" key="4">
    <source>
        <dbReference type="ARBA" id="ARBA00023326"/>
    </source>
</evidence>
<dbReference type="SMR" id="Q8STP5"/>
<evidence type="ECO:0000256" key="1">
    <source>
        <dbReference type="ARBA" id="ARBA00022801"/>
    </source>
</evidence>
<dbReference type="PANTHER" id="PTHR22595">
    <property type="entry name" value="CHITINASE-RELATED"/>
    <property type="match status" value="1"/>
</dbReference>
<sequence length="597" mass="61694">MLVFFLGLTFAKNACVSGSAECVANTLRVCGIKNQWIYVDCPAGTECAVKGNEIACVPRSNKGKTGSRDETRPGRKDEPSTPQDPGEEQGSEDNAAESDKDDRKEDDDRNDDDRNDGDRHDEKRRKRSRPEKESSVMAEKIKPKVGKSGIDRSKQHGSKEKDEEKDAGKGRRKEVKTVTKTISTSKRESGTTVTVTRTIVQRQPPTEIKLEYTSSDIEPKVKPIGSSSSGQVQASQSPGKGASGSNQSVSPSAPGGMGESSPSGKASSGPGSPSSGAAPSSNASPGSGSSSPSSSLTTNKPATMPSSSSSPSGSPSQGKSQGSGVGSGKSEQKPQRTSSPPSGGSNPSVQQGGGTNEKAGGAGTGGSSSPPATQPGKDSGTSEGNKPSGGTSGGAKKGSSGGGVNISSDQLTQAMTKLGFSPKPEYIEAIVSRVNEKFSDLNEATMFIAQCAHESGGYQYIEEVACAGGTGCAGQYGTGAPGKSYHGRGFIQLSWPDNYKAAGEALGLGEELYNNPEKVSEDPNLGADVSIFYWESRVANAPGVKENHFGATTKAINGALECTGSNTDKSKKRYEIYMALVEAFGVNNPADESGCYS</sequence>
<keyword evidence="6" id="KW-0732">Signal</keyword>
<evidence type="ECO:0000259" key="7">
    <source>
        <dbReference type="Pfam" id="PF00182"/>
    </source>
</evidence>
<protein>
    <submittedName>
        <fullName evidence="8">ENDOCHITINASE</fullName>
    </submittedName>
</protein>
<dbReference type="SUPFAM" id="SSF53955">
    <property type="entry name" value="Lysozyme-like"/>
    <property type="match status" value="1"/>
</dbReference>
<dbReference type="VEuPathDB" id="MicrosporidiaDB:ECU09_1320"/>
<dbReference type="InParanoid" id="Q8STP5"/>
<dbReference type="CAZy" id="GH19">
    <property type="family name" value="Glycoside Hydrolase Family 19"/>
</dbReference>
<reference evidence="8 9" key="1">
    <citation type="journal article" date="2001" name="Nature">
        <title>Genome sequence and gene compaction of the eukaryote parasite Encephalitozoon cuniculi.</title>
        <authorList>
            <person name="Katinka M.D."/>
            <person name="Duprat S."/>
            <person name="Cornillot E."/>
            <person name="Metenier G."/>
            <person name="Thomarat F."/>
            <person name="Prensier G."/>
            <person name="Barbe V."/>
            <person name="Peyretaillade E."/>
            <person name="Brottier P."/>
            <person name="Wincker P."/>
            <person name="Delbac F."/>
            <person name="El Alaoui H."/>
            <person name="Peyret P."/>
            <person name="Saurin W."/>
            <person name="Gouy M."/>
            <person name="Weissenbach J."/>
            <person name="Vivares C.P."/>
        </authorList>
    </citation>
    <scope>NUCLEOTIDE SEQUENCE [LARGE SCALE GENOMIC DNA]</scope>
    <source>
        <strain evidence="8 9">GB-M1</strain>
    </source>
</reference>